<dbReference type="GO" id="GO:0003700">
    <property type="term" value="F:DNA-binding transcription factor activity"/>
    <property type="evidence" value="ECO:0007669"/>
    <property type="project" value="InterPro"/>
</dbReference>
<comment type="subcellular location">
    <subcellularLocation>
        <location evidence="1">Nucleus</location>
    </subcellularLocation>
</comment>
<dbReference type="Proteomes" id="UP000324897">
    <property type="component" value="Chromosome 7"/>
</dbReference>
<dbReference type="AlphaFoldDB" id="A0A5J9U9K0"/>
<reference evidence="7 8" key="1">
    <citation type="journal article" date="2019" name="Sci. Rep.">
        <title>A high-quality genome of Eragrostis curvula grass provides insights into Poaceae evolution and supports new strategies to enhance forage quality.</title>
        <authorList>
            <person name="Carballo J."/>
            <person name="Santos B.A.C.M."/>
            <person name="Zappacosta D."/>
            <person name="Garbus I."/>
            <person name="Selva J.P."/>
            <person name="Gallo C.A."/>
            <person name="Diaz A."/>
            <person name="Albertini E."/>
            <person name="Caccamo M."/>
            <person name="Echenique V."/>
        </authorList>
    </citation>
    <scope>NUCLEOTIDE SEQUENCE [LARGE SCALE GENOMIC DNA]</scope>
    <source>
        <strain evidence="8">cv. Victoria</strain>
        <tissue evidence="7">Leaf</tissue>
    </source>
</reference>
<name>A0A5J9U9K0_9POAL</name>
<keyword evidence="2" id="KW-0805">Transcription regulation</keyword>
<dbReference type="PROSITE" id="PS50811">
    <property type="entry name" value="WRKY"/>
    <property type="match status" value="1"/>
</dbReference>
<gene>
    <name evidence="7" type="ORF">EJB05_36035</name>
</gene>
<dbReference type="SMART" id="SM00774">
    <property type="entry name" value="WRKY"/>
    <property type="match status" value="1"/>
</dbReference>
<dbReference type="OrthoDB" id="684963at2759"/>
<comment type="caution">
    <text evidence="7">The sequence shown here is derived from an EMBL/GenBank/DDBJ whole genome shotgun (WGS) entry which is preliminary data.</text>
</comment>
<dbReference type="PANTHER" id="PTHR31282">
    <property type="entry name" value="WRKY TRANSCRIPTION FACTOR 21-RELATED"/>
    <property type="match status" value="1"/>
</dbReference>
<feature type="non-terminal residue" evidence="7">
    <location>
        <position position="1"/>
    </location>
</feature>
<evidence type="ECO:0000259" key="6">
    <source>
        <dbReference type="PROSITE" id="PS50811"/>
    </source>
</evidence>
<keyword evidence="5" id="KW-0539">Nucleus</keyword>
<proteinExistence type="predicted"/>
<keyword evidence="3" id="KW-0238">DNA-binding</keyword>
<evidence type="ECO:0000256" key="3">
    <source>
        <dbReference type="ARBA" id="ARBA00023125"/>
    </source>
</evidence>
<protein>
    <recommendedName>
        <fullName evidence="6">WRKY domain-containing protein</fullName>
    </recommendedName>
</protein>
<evidence type="ECO:0000256" key="4">
    <source>
        <dbReference type="ARBA" id="ARBA00023163"/>
    </source>
</evidence>
<dbReference type="GO" id="GO:0043565">
    <property type="term" value="F:sequence-specific DNA binding"/>
    <property type="evidence" value="ECO:0007669"/>
    <property type="project" value="InterPro"/>
</dbReference>
<dbReference type="Gene3D" id="2.20.25.80">
    <property type="entry name" value="WRKY domain"/>
    <property type="match status" value="1"/>
</dbReference>
<dbReference type="InterPro" id="IPR003657">
    <property type="entry name" value="WRKY_dom"/>
</dbReference>
<evidence type="ECO:0000313" key="7">
    <source>
        <dbReference type="EMBL" id="TVU19860.1"/>
    </source>
</evidence>
<accession>A0A5J9U9K0</accession>
<evidence type="ECO:0000313" key="8">
    <source>
        <dbReference type="Proteomes" id="UP000324897"/>
    </source>
</evidence>
<organism evidence="7 8">
    <name type="scientific">Eragrostis curvula</name>
    <name type="common">weeping love grass</name>
    <dbReference type="NCBI Taxonomy" id="38414"/>
    <lineage>
        <taxon>Eukaryota</taxon>
        <taxon>Viridiplantae</taxon>
        <taxon>Streptophyta</taxon>
        <taxon>Embryophyta</taxon>
        <taxon>Tracheophyta</taxon>
        <taxon>Spermatophyta</taxon>
        <taxon>Magnoliopsida</taxon>
        <taxon>Liliopsida</taxon>
        <taxon>Poales</taxon>
        <taxon>Poaceae</taxon>
        <taxon>PACMAD clade</taxon>
        <taxon>Chloridoideae</taxon>
        <taxon>Eragrostideae</taxon>
        <taxon>Eragrostidinae</taxon>
        <taxon>Eragrostis</taxon>
    </lineage>
</organism>
<dbReference type="GO" id="GO:0005634">
    <property type="term" value="C:nucleus"/>
    <property type="evidence" value="ECO:0007669"/>
    <property type="project" value="UniProtKB-SubCell"/>
</dbReference>
<dbReference type="InterPro" id="IPR036576">
    <property type="entry name" value="WRKY_dom_sf"/>
</dbReference>
<dbReference type="SUPFAM" id="SSF118290">
    <property type="entry name" value="WRKY DNA-binding domain"/>
    <property type="match status" value="1"/>
</dbReference>
<dbReference type="EMBL" id="RWGY01000029">
    <property type="protein sequence ID" value="TVU19860.1"/>
    <property type="molecule type" value="Genomic_DNA"/>
</dbReference>
<dbReference type="Pfam" id="PF03106">
    <property type="entry name" value="WRKY"/>
    <property type="match status" value="1"/>
</dbReference>
<dbReference type="Gramene" id="TVU19860">
    <property type="protein sequence ID" value="TVU19860"/>
    <property type="gene ID" value="EJB05_36035"/>
</dbReference>
<keyword evidence="8" id="KW-1185">Reference proteome</keyword>
<dbReference type="InterPro" id="IPR044810">
    <property type="entry name" value="WRKY_plant"/>
</dbReference>
<evidence type="ECO:0000256" key="1">
    <source>
        <dbReference type="ARBA" id="ARBA00004123"/>
    </source>
</evidence>
<sequence length="235" mass="26171">MGADPGRQELAEQMVRCIDRALDAVRGGVGVGVEKKRRRSAHEPVARLPAQYKRRAICPGPGVTVARVVSPTMDDGFAWRKYGEKSMNQPRCRRFYFRCTYRDEHGCSAKKQVQQMQDGPSLFETTYLGKHTPACPRDTLVAVANCAFVPQVPFLASFRPGAAGGYTCLENMAPSFLAEEMALMPPNLAEFSGKYWPAEDRQIKFVSADPTFPSPARELESFDDSLEELVSLLWS</sequence>
<feature type="domain" description="WRKY" evidence="6">
    <location>
        <begin position="68"/>
        <end position="136"/>
    </location>
</feature>
<evidence type="ECO:0000256" key="2">
    <source>
        <dbReference type="ARBA" id="ARBA00023015"/>
    </source>
</evidence>
<evidence type="ECO:0000256" key="5">
    <source>
        <dbReference type="ARBA" id="ARBA00023242"/>
    </source>
</evidence>
<keyword evidence="4" id="KW-0804">Transcription</keyword>